<protein>
    <recommendedName>
        <fullName evidence="3">3D domain-containing protein</fullName>
    </recommendedName>
</protein>
<evidence type="ECO:0008006" key="3">
    <source>
        <dbReference type="Google" id="ProtNLM"/>
    </source>
</evidence>
<organism evidence="1 2">
    <name type="scientific">candidate division CPR1 bacterium GW2011_GWC1_49_13</name>
    <dbReference type="NCBI Taxonomy" id="1618342"/>
    <lineage>
        <taxon>Bacteria</taxon>
        <taxon>candidate division CPR1</taxon>
    </lineage>
</organism>
<evidence type="ECO:0000313" key="2">
    <source>
        <dbReference type="Proteomes" id="UP000034119"/>
    </source>
</evidence>
<name>A0A0G1XTY6_9BACT</name>
<reference evidence="1 2" key="1">
    <citation type="journal article" date="2015" name="Nature">
        <title>rRNA introns, odd ribosomes, and small enigmatic genomes across a large radiation of phyla.</title>
        <authorList>
            <person name="Brown C.T."/>
            <person name="Hug L.A."/>
            <person name="Thomas B.C."/>
            <person name="Sharon I."/>
            <person name="Castelle C.J."/>
            <person name="Singh A."/>
            <person name="Wilkins M.J."/>
            <person name="Williams K.H."/>
            <person name="Banfield J.F."/>
        </authorList>
    </citation>
    <scope>NUCLEOTIDE SEQUENCE [LARGE SCALE GENOMIC DNA]</scope>
</reference>
<dbReference type="EMBL" id="LCPW01000004">
    <property type="protein sequence ID" value="KKW06062.1"/>
    <property type="molecule type" value="Genomic_DNA"/>
</dbReference>
<dbReference type="AlphaFoldDB" id="A0A0G1XTY6"/>
<dbReference type="Proteomes" id="UP000034119">
    <property type="component" value="Unassembled WGS sequence"/>
</dbReference>
<comment type="caution">
    <text evidence="1">The sequence shown here is derived from an EMBL/GenBank/DDBJ whole genome shotgun (WGS) entry which is preliminary data.</text>
</comment>
<proteinExistence type="predicted"/>
<gene>
    <name evidence="1" type="ORF">UY40_C0004G0046</name>
</gene>
<accession>A0A0G1XTY6</accession>
<dbReference type="STRING" id="1618342.UY40_C0004G0046"/>
<sequence>MRSSEEFAQSLINSILLLAVGLTVFWLSPALGKAVEEINPQVLGKDTTCDGTLFNYPRIISEVINGKKVSFKYNCIRTGFTAASYDGNCQGCSGRTRLTNEPVRWGVCAVDTDVIAPQSSFYVPGYGPCRAADTGGGVKNRWIDLGFADVREGWWSKRPTVIYTYEN</sequence>
<dbReference type="CDD" id="cd22786">
    <property type="entry name" value="DPBB_YuiC-like"/>
    <property type="match status" value="1"/>
</dbReference>
<evidence type="ECO:0000313" key="1">
    <source>
        <dbReference type="EMBL" id="KKW06062.1"/>
    </source>
</evidence>